<reference evidence="1 2" key="1">
    <citation type="journal article" date="2021" name="Int. J. Syst. Evol. Microbiol.">
        <title>Amazonocrinis nigriterrae gen. nov., sp. nov., Atlanticothrix silvestris gen. nov., sp. nov. and Dendronalium phyllosphericum gen. nov., sp. nov., nostocacean cyanobacteria from Brazilian environments.</title>
        <authorList>
            <person name="Alvarenga D.O."/>
            <person name="Andreote A.P.D."/>
            <person name="Branco L.H.Z."/>
            <person name="Delbaje E."/>
            <person name="Cruz R.B."/>
            <person name="Varani A.M."/>
            <person name="Fiore M.F."/>
        </authorList>
    </citation>
    <scope>NUCLEOTIDE SEQUENCE [LARGE SCALE GENOMIC DNA]</scope>
    <source>
        <strain evidence="1 2">CENA357</strain>
    </source>
</reference>
<dbReference type="EMBL" id="JAECZB010000005">
    <property type="protein sequence ID" value="MBH8551628.1"/>
    <property type="molecule type" value="Genomic_DNA"/>
</dbReference>
<accession>A0A8J7HG01</accession>
<proteinExistence type="predicted"/>
<dbReference type="AlphaFoldDB" id="A0A8J7HG01"/>
<evidence type="ECO:0000313" key="1">
    <source>
        <dbReference type="EMBL" id="MBH8551628.1"/>
    </source>
</evidence>
<keyword evidence="2" id="KW-1185">Reference proteome</keyword>
<gene>
    <name evidence="1" type="ORF">I8751_04410</name>
</gene>
<dbReference type="Pfam" id="PF19671">
    <property type="entry name" value="DUF6174"/>
    <property type="match status" value="1"/>
</dbReference>
<evidence type="ECO:0000313" key="2">
    <source>
        <dbReference type="Proteomes" id="UP000599391"/>
    </source>
</evidence>
<sequence>MRLPIIISAALLLSVGLNVPVMSQTSMEMLQSPTNNNLNFRRLKFNRHLWNQQNISNYRYTFSNGCFCIPDARGPVIIEVRNGQTTSITSVATGLPVDGQFFQQYNTIPKLFNVIQDAINRRAYSLNVQYDARLGYPTQIDIDYNAQIADEELYLTIENFEEIK</sequence>
<organism evidence="1 2">
    <name type="scientific">Atlanticothrix silvestris CENA357</name>
    <dbReference type="NCBI Taxonomy" id="1725252"/>
    <lineage>
        <taxon>Bacteria</taxon>
        <taxon>Bacillati</taxon>
        <taxon>Cyanobacteriota</taxon>
        <taxon>Cyanophyceae</taxon>
        <taxon>Nostocales</taxon>
        <taxon>Nodulariaceae</taxon>
        <taxon>Atlanticothrix</taxon>
        <taxon>Atlanticothrix silvestris</taxon>
    </lineage>
</organism>
<comment type="caution">
    <text evidence="1">The sequence shown here is derived from an EMBL/GenBank/DDBJ whole genome shotgun (WGS) entry which is preliminary data.</text>
</comment>
<name>A0A8J7HG01_9CYAN</name>
<protein>
    <submittedName>
        <fullName evidence="1">Uncharacterized protein</fullName>
    </submittedName>
</protein>
<dbReference type="InterPro" id="IPR046172">
    <property type="entry name" value="DUF6174"/>
</dbReference>
<dbReference type="RefSeq" id="WP_214437949.1">
    <property type="nucleotide sequence ID" value="NZ_JAECZB010000005.1"/>
</dbReference>
<dbReference type="Proteomes" id="UP000599391">
    <property type="component" value="Unassembled WGS sequence"/>
</dbReference>